<accession>A0A8S1H0M8</accession>
<gene>
    <name evidence="2" type="ORF">CAUJ_LOCUS4831</name>
</gene>
<comment type="caution">
    <text evidence="2">The sequence shown here is derived from an EMBL/GenBank/DDBJ whole genome shotgun (WGS) entry which is preliminary data.</text>
</comment>
<proteinExistence type="predicted"/>
<keyword evidence="3" id="KW-1185">Reference proteome</keyword>
<feature type="compositionally biased region" description="Basic and acidic residues" evidence="1">
    <location>
        <begin position="69"/>
        <end position="90"/>
    </location>
</feature>
<feature type="region of interest" description="Disordered" evidence="1">
    <location>
        <begin position="69"/>
        <end position="91"/>
    </location>
</feature>
<dbReference type="AlphaFoldDB" id="A0A8S1H0M8"/>
<sequence length="538" mass="64360">MPPREVWTPERSKSPHWIEDEMINEMINGGFLLEEIPEEEGDETIPAIAEEEEHRVEIYVYQNFLDLQRNPRPDVAPPRRDPSPVRRNERNAINADTLERRRRALQAEFAWQNQLRQGQPWFEILDAEVQRMNLNRFPPPQVERFHPAVYQAQPDAFQEQLRNWIDIFQAEMRQQNPWNHQEPVNRPWNQYEQQPFWTEIWRSIFRGTALEPSDDTIQLLESRRNATKLNPRNAEIWFMESRCQLSRARVFFILHLAKFEVVFLNLSLNLIPCRFANNVAVSNKYRNSVHILQTHRREDSALLILRYRKMIFNRPPPSQRNFGPINPQGVAQHQANDRMWRQQPVRFHQEGPYRPQHQLHDGRNQFGFQHEMLRENWNRPVPQQRATEPWHQECLRIIVARLFNSQYTHHNNIFGQQRFQPPFAVPQAELYQQNPQFATPPPPRNRFVGAAPLYQPQQRFEQGPVPQRFVGPHLGMWQQNANLALPDQRGFRQIFRPHQHNFGAPQPDARRQRGQQAQRREGNRRNDAGRNERRRGRF</sequence>
<protein>
    <submittedName>
        <fullName evidence="2">Uncharacterized protein</fullName>
    </submittedName>
</protein>
<organism evidence="2 3">
    <name type="scientific">Caenorhabditis auriculariae</name>
    <dbReference type="NCBI Taxonomy" id="2777116"/>
    <lineage>
        <taxon>Eukaryota</taxon>
        <taxon>Metazoa</taxon>
        <taxon>Ecdysozoa</taxon>
        <taxon>Nematoda</taxon>
        <taxon>Chromadorea</taxon>
        <taxon>Rhabditida</taxon>
        <taxon>Rhabditina</taxon>
        <taxon>Rhabditomorpha</taxon>
        <taxon>Rhabditoidea</taxon>
        <taxon>Rhabditidae</taxon>
        <taxon>Peloderinae</taxon>
        <taxon>Caenorhabditis</taxon>
    </lineage>
</organism>
<evidence type="ECO:0000313" key="2">
    <source>
        <dbReference type="EMBL" id="CAD6188912.1"/>
    </source>
</evidence>
<evidence type="ECO:0000256" key="1">
    <source>
        <dbReference type="SAM" id="MobiDB-lite"/>
    </source>
</evidence>
<reference evidence="2" key="1">
    <citation type="submission" date="2020-10" db="EMBL/GenBank/DDBJ databases">
        <authorList>
            <person name="Kikuchi T."/>
        </authorList>
    </citation>
    <scope>NUCLEOTIDE SEQUENCE</scope>
    <source>
        <strain evidence="2">NKZ352</strain>
    </source>
</reference>
<dbReference type="Proteomes" id="UP000835052">
    <property type="component" value="Unassembled WGS sequence"/>
</dbReference>
<dbReference type="EMBL" id="CAJGYM010000009">
    <property type="protein sequence ID" value="CAD6188912.1"/>
    <property type="molecule type" value="Genomic_DNA"/>
</dbReference>
<feature type="compositionally biased region" description="Basic and acidic residues" evidence="1">
    <location>
        <begin position="518"/>
        <end position="531"/>
    </location>
</feature>
<feature type="region of interest" description="Disordered" evidence="1">
    <location>
        <begin position="498"/>
        <end position="538"/>
    </location>
</feature>
<name>A0A8S1H0M8_9PELO</name>
<evidence type="ECO:0000313" key="3">
    <source>
        <dbReference type="Proteomes" id="UP000835052"/>
    </source>
</evidence>